<keyword evidence="4" id="KW-0812">Transmembrane</keyword>
<comment type="subcellular location">
    <subcellularLocation>
        <location evidence="1">Golgi apparatus membrane</location>
        <topology evidence="1">Single-pass type II membrane protein</topology>
    </subcellularLocation>
</comment>
<evidence type="ECO:0000256" key="5">
    <source>
        <dbReference type="ARBA" id="ARBA00023034"/>
    </source>
</evidence>
<dbReference type="InterPro" id="IPR004263">
    <property type="entry name" value="Exostosin"/>
</dbReference>
<dbReference type="AlphaFoldDB" id="A0A2I4F5W8"/>
<proteinExistence type="inferred from homology"/>
<dbReference type="RefSeq" id="XP_018827041.1">
    <property type="nucleotide sequence ID" value="XM_018971496.2"/>
</dbReference>
<dbReference type="KEGG" id="jre:108995860"/>
<evidence type="ECO:0000256" key="1">
    <source>
        <dbReference type="ARBA" id="ARBA00004323"/>
    </source>
</evidence>
<evidence type="ECO:0000256" key="3">
    <source>
        <dbReference type="ARBA" id="ARBA00022676"/>
    </source>
</evidence>
<dbReference type="PANTHER" id="PTHR11062">
    <property type="entry name" value="EXOSTOSIN HEPARAN SULFATE GLYCOSYLTRANSFERASE -RELATED"/>
    <property type="match status" value="1"/>
</dbReference>
<keyword evidence="5" id="KW-0333">Golgi apparatus</keyword>
<protein>
    <submittedName>
        <fullName evidence="7">Probable xyloglucan galactosyltransferase GT17</fullName>
    </submittedName>
</protein>
<organism evidence="6 7">
    <name type="scientific">Juglans regia</name>
    <name type="common">English walnut</name>
    <dbReference type="NCBI Taxonomy" id="51240"/>
    <lineage>
        <taxon>Eukaryota</taxon>
        <taxon>Viridiplantae</taxon>
        <taxon>Streptophyta</taxon>
        <taxon>Embryophyta</taxon>
        <taxon>Tracheophyta</taxon>
        <taxon>Spermatophyta</taxon>
        <taxon>Magnoliopsida</taxon>
        <taxon>eudicotyledons</taxon>
        <taxon>Gunneridae</taxon>
        <taxon>Pentapetalae</taxon>
        <taxon>rosids</taxon>
        <taxon>fabids</taxon>
        <taxon>Fagales</taxon>
        <taxon>Juglandaceae</taxon>
        <taxon>Juglans</taxon>
    </lineage>
</organism>
<dbReference type="STRING" id="51240.A0A2I4F5W8"/>
<evidence type="ECO:0000256" key="4">
    <source>
        <dbReference type="ARBA" id="ARBA00022968"/>
    </source>
</evidence>
<dbReference type="Proteomes" id="UP000235220">
    <property type="component" value="Chromosome 6"/>
</dbReference>
<keyword evidence="4" id="KW-0735">Signal-anchor</keyword>
<dbReference type="GeneID" id="108995860"/>
<keyword evidence="3 7" id="KW-0328">Glycosyltransferase</keyword>
<accession>A0A2I4F5W8</accession>
<sequence length="477" mass="54327">MFIRKQAATTAWSERSEKYCRNKEVPWPIMFLNIPDKFSRRLNIFLLFVFLLAWFSVLLLWFPTTNTTTPQPNHINDTKSLAPTPMCDGRVSVYVYSLPPEFNVGLLDDCHQLNVYTDMCPHIANCGLGQLLSGMGSGASWFATHQFIAEMIFHARLENHPCRTWDPSRAHLFYIPFYGGLHASSKFREPDLKARDALALKLAEFLQAQPWWLKHHGKDHFLAIGRTAWDFMRSEEGPDFGANSLLILPPVQNMSVLTVERHPWKGSNQHGIPYPSYFHPSTADEMLTWQNKMRQSERPHLWSFVGAPRKGLEKAAIRDKIIAQCAGSTRCKLVRCGSAESKCHEPSEVLGVMATSRFCLQAPGDSFTRRSTFDSVLAGCIPVFFSPHTAYTQYAWFLPEDPDAYSVYIDEKGNGSQRIEEELLKIPRKRVERMRDRLIKMIPRLTYAHPNASGYGFRDAVDVALAALSKHVLTKTS</sequence>
<dbReference type="GO" id="GO:0000139">
    <property type="term" value="C:Golgi membrane"/>
    <property type="evidence" value="ECO:0007669"/>
    <property type="project" value="UniProtKB-SubCell"/>
</dbReference>
<dbReference type="OrthoDB" id="1924787at2759"/>
<reference evidence="7" key="1">
    <citation type="submission" date="2025-08" db="UniProtKB">
        <authorList>
            <consortium name="RefSeq"/>
        </authorList>
    </citation>
    <scope>IDENTIFICATION</scope>
    <source>
        <tissue evidence="7">Leaves</tissue>
    </source>
</reference>
<dbReference type="InterPro" id="IPR040911">
    <property type="entry name" value="Exostosin_GT47"/>
</dbReference>
<evidence type="ECO:0000313" key="6">
    <source>
        <dbReference type="Proteomes" id="UP000235220"/>
    </source>
</evidence>
<dbReference type="GO" id="GO:0016757">
    <property type="term" value="F:glycosyltransferase activity"/>
    <property type="evidence" value="ECO:0007669"/>
    <property type="project" value="UniProtKB-KW"/>
</dbReference>
<comment type="similarity">
    <text evidence="2">Belongs to the glycosyltransferase 47 family.</text>
</comment>
<gene>
    <name evidence="7" type="primary">LOC108995860</name>
</gene>
<dbReference type="Pfam" id="PF03016">
    <property type="entry name" value="Exostosin_GT47"/>
    <property type="match status" value="1"/>
</dbReference>
<evidence type="ECO:0000313" key="7">
    <source>
        <dbReference type="RefSeq" id="XP_018827041.1"/>
    </source>
</evidence>
<dbReference type="Gramene" id="Jr06_11460_p1">
    <property type="protein sequence ID" value="cds.Jr06_11460_p1"/>
    <property type="gene ID" value="Jr06_11460"/>
</dbReference>
<keyword evidence="6" id="KW-1185">Reference proteome</keyword>
<evidence type="ECO:0000256" key="2">
    <source>
        <dbReference type="ARBA" id="ARBA00010271"/>
    </source>
</evidence>
<dbReference type="PANTHER" id="PTHR11062:SF255">
    <property type="entry name" value="XYLOGLUCAN GALACTOSYLTRANSFERASE GT17-RELATED"/>
    <property type="match status" value="1"/>
</dbReference>
<keyword evidence="3 7" id="KW-0808">Transferase</keyword>
<name>A0A2I4F5W8_JUGRE</name>